<evidence type="ECO:0000313" key="1">
    <source>
        <dbReference type="EMBL" id="CAA7030097.1"/>
    </source>
</evidence>
<dbReference type="OrthoDB" id="116827at2759"/>
<name>A0A6D2IU56_9BRAS</name>
<protein>
    <submittedName>
        <fullName evidence="1">Uncharacterized protein</fullName>
    </submittedName>
</protein>
<organism evidence="1 2">
    <name type="scientific">Microthlaspi erraticum</name>
    <dbReference type="NCBI Taxonomy" id="1685480"/>
    <lineage>
        <taxon>Eukaryota</taxon>
        <taxon>Viridiplantae</taxon>
        <taxon>Streptophyta</taxon>
        <taxon>Embryophyta</taxon>
        <taxon>Tracheophyta</taxon>
        <taxon>Spermatophyta</taxon>
        <taxon>Magnoliopsida</taxon>
        <taxon>eudicotyledons</taxon>
        <taxon>Gunneridae</taxon>
        <taxon>Pentapetalae</taxon>
        <taxon>rosids</taxon>
        <taxon>malvids</taxon>
        <taxon>Brassicales</taxon>
        <taxon>Brassicaceae</taxon>
        <taxon>Coluteocarpeae</taxon>
        <taxon>Microthlaspi</taxon>
    </lineage>
</organism>
<proteinExistence type="predicted"/>
<evidence type="ECO:0000313" key="2">
    <source>
        <dbReference type="Proteomes" id="UP000467841"/>
    </source>
</evidence>
<reference evidence="1" key="1">
    <citation type="submission" date="2020-01" db="EMBL/GenBank/DDBJ databases">
        <authorList>
            <person name="Mishra B."/>
        </authorList>
    </citation>
    <scope>NUCLEOTIDE SEQUENCE [LARGE SCALE GENOMIC DNA]</scope>
</reference>
<dbReference type="Proteomes" id="UP000467841">
    <property type="component" value="Unassembled WGS sequence"/>
</dbReference>
<gene>
    <name evidence="1" type="ORF">MERR_LOCUS17332</name>
</gene>
<dbReference type="EMBL" id="CACVBM020001091">
    <property type="protein sequence ID" value="CAA7030097.1"/>
    <property type="molecule type" value="Genomic_DNA"/>
</dbReference>
<dbReference type="AlphaFoldDB" id="A0A6D2IU56"/>
<accession>A0A6D2IU56</accession>
<sequence>MLAMLLFLVNSSWAYKGKRGLRIGVWKCGEKFMPVDKVCLVCDKPRKDRNLVGIKKGGTGFAEHDDNLEAKEYKHLGSGSDLGLVRPVKT</sequence>
<comment type="caution">
    <text evidence="1">The sequence shown here is derived from an EMBL/GenBank/DDBJ whole genome shotgun (WGS) entry which is preliminary data.</text>
</comment>
<keyword evidence="2" id="KW-1185">Reference proteome</keyword>